<dbReference type="EMBL" id="LAZR01001627">
    <property type="protein sequence ID" value="KKN41752.1"/>
    <property type="molecule type" value="Genomic_DNA"/>
</dbReference>
<accession>A0A0F9QXN3</accession>
<reference evidence="1" key="1">
    <citation type="journal article" date="2015" name="Nature">
        <title>Complex archaea that bridge the gap between prokaryotes and eukaryotes.</title>
        <authorList>
            <person name="Spang A."/>
            <person name="Saw J.H."/>
            <person name="Jorgensen S.L."/>
            <person name="Zaremba-Niedzwiedzka K."/>
            <person name="Martijn J."/>
            <person name="Lind A.E."/>
            <person name="van Eijk R."/>
            <person name="Schleper C."/>
            <person name="Guy L."/>
            <person name="Ettema T.J."/>
        </authorList>
    </citation>
    <scope>NUCLEOTIDE SEQUENCE</scope>
</reference>
<protein>
    <submittedName>
        <fullName evidence="1">Uncharacterized protein</fullName>
    </submittedName>
</protein>
<comment type="caution">
    <text evidence="1">The sequence shown here is derived from an EMBL/GenBank/DDBJ whole genome shotgun (WGS) entry which is preliminary data.</text>
</comment>
<name>A0A0F9QXN3_9ZZZZ</name>
<proteinExistence type="predicted"/>
<evidence type="ECO:0000313" key="1">
    <source>
        <dbReference type="EMBL" id="KKN41752.1"/>
    </source>
</evidence>
<organism evidence="1">
    <name type="scientific">marine sediment metagenome</name>
    <dbReference type="NCBI Taxonomy" id="412755"/>
    <lineage>
        <taxon>unclassified sequences</taxon>
        <taxon>metagenomes</taxon>
        <taxon>ecological metagenomes</taxon>
    </lineage>
</organism>
<gene>
    <name evidence="1" type="ORF">LCGC14_0720210</name>
</gene>
<sequence>MLEFKINDYLTLKLYGEGKSNKIKENITTFKETLNFDQKKEYREIIEYAIELIEKIYKEIKKHDS</sequence>
<dbReference type="AlphaFoldDB" id="A0A0F9QXN3"/>